<gene>
    <name evidence="2" type="ORF">TIFTF001_031550</name>
</gene>
<keyword evidence="3" id="KW-1185">Reference proteome</keyword>
<proteinExistence type="predicted"/>
<evidence type="ECO:0000256" key="1">
    <source>
        <dbReference type="SAM" id="MobiDB-lite"/>
    </source>
</evidence>
<dbReference type="GO" id="GO:0005886">
    <property type="term" value="C:plasma membrane"/>
    <property type="evidence" value="ECO:0007669"/>
    <property type="project" value="InterPro"/>
</dbReference>
<evidence type="ECO:0000313" key="3">
    <source>
        <dbReference type="Proteomes" id="UP001187192"/>
    </source>
</evidence>
<name>A0AA88DVG3_FICCA</name>
<evidence type="ECO:0000313" key="2">
    <source>
        <dbReference type="EMBL" id="GMN62469.1"/>
    </source>
</evidence>
<dbReference type="AlphaFoldDB" id="A0AA88DVG3"/>
<reference evidence="2" key="1">
    <citation type="submission" date="2023-07" db="EMBL/GenBank/DDBJ databases">
        <title>draft genome sequence of fig (Ficus carica).</title>
        <authorList>
            <person name="Takahashi T."/>
            <person name="Nishimura K."/>
        </authorList>
    </citation>
    <scope>NUCLEOTIDE SEQUENCE</scope>
</reference>
<organism evidence="2 3">
    <name type="scientific">Ficus carica</name>
    <name type="common">Common fig</name>
    <dbReference type="NCBI Taxonomy" id="3494"/>
    <lineage>
        <taxon>Eukaryota</taxon>
        <taxon>Viridiplantae</taxon>
        <taxon>Streptophyta</taxon>
        <taxon>Embryophyta</taxon>
        <taxon>Tracheophyta</taxon>
        <taxon>Spermatophyta</taxon>
        <taxon>Magnoliopsida</taxon>
        <taxon>eudicotyledons</taxon>
        <taxon>Gunneridae</taxon>
        <taxon>Pentapetalae</taxon>
        <taxon>rosids</taxon>
        <taxon>fabids</taxon>
        <taxon>Rosales</taxon>
        <taxon>Moraceae</taxon>
        <taxon>Ficeae</taxon>
        <taxon>Ficus</taxon>
    </lineage>
</organism>
<dbReference type="Pfam" id="PF05558">
    <property type="entry name" value="DREPP"/>
    <property type="match status" value="1"/>
</dbReference>
<dbReference type="InterPro" id="IPR008469">
    <property type="entry name" value="DREPP"/>
</dbReference>
<comment type="caution">
    <text evidence="2">The sequence shown here is derived from an EMBL/GenBank/DDBJ whole genome shotgun (WGS) entry which is preliminary data.</text>
</comment>
<dbReference type="PANTHER" id="PTHR38522">
    <property type="entry name" value="PLASMA MEMBRANE-ASSOCIATED CATION-BINDING PROTEIN 1"/>
    <property type="match status" value="1"/>
</dbReference>
<dbReference type="Proteomes" id="UP001187192">
    <property type="component" value="Unassembled WGS sequence"/>
</dbReference>
<dbReference type="EMBL" id="BTGU01000129">
    <property type="protein sequence ID" value="GMN62469.1"/>
    <property type="molecule type" value="Genomic_DNA"/>
</dbReference>
<dbReference type="PANTHER" id="PTHR38522:SF2">
    <property type="entry name" value="PLASMA MEMBRANE-ASSOCIATED CATION-BINDING PROTEIN 1"/>
    <property type="match status" value="1"/>
</dbReference>
<feature type="region of interest" description="Disordered" evidence="1">
    <location>
        <begin position="77"/>
        <end position="116"/>
    </location>
</feature>
<protein>
    <submittedName>
        <fullName evidence="2">Uncharacterized protein</fullName>
    </submittedName>
</protein>
<accession>A0AA88DVG3</accession>
<feature type="compositionally biased region" description="Basic and acidic residues" evidence="1">
    <location>
        <begin position="93"/>
        <end position="116"/>
    </location>
</feature>
<sequence>MGWWPARPGVGWGAGGVVAGIGGSPATEKIGMGREFPGSKQVTDTSSKFGPILVSGPVFFVFEKSSTNIINVTKEEKEVKTTEEEETTPKTTTTEESKALATSKEKEIVVEEEKKK</sequence>